<name>A0AAD7P759_QUISA</name>
<organism evidence="2 3">
    <name type="scientific">Quillaja saponaria</name>
    <name type="common">Soap bark tree</name>
    <dbReference type="NCBI Taxonomy" id="32244"/>
    <lineage>
        <taxon>Eukaryota</taxon>
        <taxon>Viridiplantae</taxon>
        <taxon>Streptophyta</taxon>
        <taxon>Embryophyta</taxon>
        <taxon>Tracheophyta</taxon>
        <taxon>Spermatophyta</taxon>
        <taxon>Magnoliopsida</taxon>
        <taxon>eudicotyledons</taxon>
        <taxon>Gunneridae</taxon>
        <taxon>Pentapetalae</taxon>
        <taxon>rosids</taxon>
        <taxon>fabids</taxon>
        <taxon>Fabales</taxon>
        <taxon>Quillajaceae</taxon>
        <taxon>Quillaja</taxon>
    </lineage>
</organism>
<dbReference type="PANTHER" id="PTHR35696">
    <property type="entry name" value="ELECTRON CARRIER/IRON ION-BINDING PROTEIN"/>
    <property type="match status" value="1"/>
</dbReference>
<dbReference type="KEGG" id="qsa:O6P43_034010"/>
<dbReference type="EMBL" id="JARAOO010000014">
    <property type="protein sequence ID" value="KAJ7944650.1"/>
    <property type="molecule type" value="Genomic_DNA"/>
</dbReference>
<evidence type="ECO:0000256" key="1">
    <source>
        <dbReference type="SAM" id="MobiDB-lite"/>
    </source>
</evidence>
<reference evidence="2" key="1">
    <citation type="journal article" date="2023" name="Science">
        <title>Elucidation of the pathway for biosynthesis of saponin adjuvants from the soapbark tree.</title>
        <authorList>
            <person name="Reed J."/>
            <person name="Orme A."/>
            <person name="El-Demerdash A."/>
            <person name="Owen C."/>
            <person name="Martin L.B.B."/>
            <person name="Misra R.C."/>
            <person name="Kikuchi S."/>
            <person name="Rejzek M."/>
            <person name="Martin A.C."/>
            <person name="Harkess A."/>
            <person name="Leebens-Mack J."/>
            <person name="Louveau T."/>
            <person name="Stephenson M.J."/>
            <person name="Osbourn A."/>
        </authorList>
    </citation>
    <scope>NUCLEOTIDE SEQUENCE</scope>
    <source>
        <strain evidence="2">S10</strain>
    </source>
</reference>
<feature type="region of interest" description="Disordered" evidence="1">
    <location>
        <begin position="94"/>
        <end position="116"/>
    </location>
</feature>
<gene>
    <name evidence="2" type="ORF">O6P43_034010</name>
</gene>
<accession>A0AAD7P759</accession>
<proteinExistence type="predicted"/>
<dbReference type="Proteomes" id="UP001163823">
    <property type="component" value="Chromosome 14"/>
</dbReference>
<keyword evidence="3" id="KW-1185">Reference proteome</keyword>
<comment type="caution">
    <text evidence="2">The sequence shown here is derived from an EMBL/GenBank/DDBJ whole genome shotgun (WGS) entry which is preliminary data.</text>
</comment>
<sequence>MAASSPALSNNSTVTTNTGATAAGNITTFATAAACNSVRRTDTPPKTQRGLNKPKCKQCGNVARSRCPFECCKSCCSRNQNPCHIHVLKANTTFPGKTPTSSTLPADQQSTEASPSMSASRVASYRQLSNSFSQFNNVHIPLRSKKPLTRKDAVAINEWRFSKLREYKDRNIEMENEAFDRYIQNVSLLEEVLSMKPLMEDDVSSTAESYPTSKENNPEMMMSGLKLQLQSNLMRSDSVRVRIQQVVDQGLKKLQQCESNDGVNEVSDQDEPNKASKKGKNWRSERALAISDIVDKLNKARNEEDLRSCMDMKIKLFNLENLHSSQLESDDAVTRKNESAKSELAQAKDLDYSIPKFTGTTVIDQETLNIIDKHFSSVKIEHL</sequence>
<dbReference type="PANTHER" id="PTHR35696:SF1">
    <property type="entry name" value="ELECTRON CARRIER_IRON ION-BINDING PROTEIN"/>
    <property type="match status" value="1"/>
</dbReference>
<evidence type="ECO:0000313" key="3">
    <source>
        <dbReference type="Proteomes" id="UP001163823"/>
    </source>
</evidence>
<feature type="region of interest" description="Disordered" evidence="1">
    <location>
        <begin position="258"/>
        <end position="282"/>
    </location>
</feature>
<dbReference type="EMBL" id="JARAOO010000014">
    <property type="protein sequence ID" value="KAJ7944651.1"/>
    <property type="molecule type" value="Genomic_DNA"/>
</dbReference>
<evidence type="ECO:0000313" key="2">
    <source>
        <dbReference type="EMBL" id="KAJ7944651.1"/>
    </source>
</evidence>
<dbReference type="AlphaFoldDB" id="A0AAD7P759"/>
<dbReference type="Pfam" id="PF05142">
    <property type="entry name" value="DUF702"/>
    <property type="match status" value="1"/>
</dbReference>
<protein>
    <submittedName>
        <fullName evidence="2">Electron carrier/iron ion-binding protein</fullName>
    </submittedName>
</protein>